<reference evidence="2" key="1">
    <citation type="journal article" date="2014" name="Int. J. Syst. Evol. Microbiol.">
        <title>Complete genome sequence of Corynebacterium casei LMG S-19264T (=DSM 44701T), isolated from a smear-ripened cheese.</title>
        <authorList>
            <consortium name="US DOE Joint Genome Institute (JGI-PGF)"/>
            <person name="Walter F."/>
            <person name="Albersmeier A."/>
            <person name="Kalinowski J."/>
            <person name="Ruckert C."/>
        </authorList>
    </citation>
    <scope>NUCLEOTIDE SEQUENCE</scope>
    <source>
        <strain evidence="2">CGMCC 1.15360</strain>
    </source>
</reference>
<dbReference type="RefSeq" id="WP_066773022.1">
    <property type="nucleotide sequence ID" value="NZ_BMIP01000001.1"/>
</dbReference>
<dbReference type="EMBL" id="BMIP01000001">
    <property type="protein sequence ID" value="GGD58879.1"/>
    <property type="molecule type" value="Genomic_DNA"/>
</dbReference>
<proteinExistence type="predicted"/>
<dbReference type="PANTHER" id="PTHR37691:SF1">
    <property type="entry name" value="BLR3518 PROTEIN"/>
    <property type="match status" value="1"/>
</dbReference>
<feature type="signal peptide" evidence="1">
    <location>
        <begin position="1"/>
        <end position="24"/>
    </location>
</feature>
<protein>
    <recommendedName>
        <fullName evidence="4">DsrE family protein</fullName>
    </recommendedName>
</protein>
<feature type="chain" id="PRO_5037126785" description="DsrE family protein" evidence="1">
    <location>
        <begin position="25"/>
        <end position="185"/>
    </location>
</feature>
<dbReference type="PANTHER" id="PTHR37691">
    <property type="entry name" value="BLR3518 PROTEIN"/>
    <property type="match status" value="1"/>
</dbReference>
<accession>A0A916YSF8</accession>
<evidence type="ECO:0000256" key="1">
    <source>
        <dbReference type="SAM" id="SignalP"/>
    </source>
</evidence>
<evidence type="ECO:0000313" key="2">
    <source>
        <dbReference type="EMBL" id="GGD58879.1"/>
    </source>
</evidence>
<sequence>MGLARKISLVAAMGAAMLTAPAPAQDMPETMQPGPVFSFGPVAEIDSDMPIPGETEFRVAFDLSKGADAGEVNRGLVSLARFFNMHAKAGVAEEDIHLAVVVHGPAGIDLLNEAAYARHHEGATNPNAKIIAELLKHDVQIIICGQSAAMMGIEKSDLLPGVKMALSAMTAHALLQQQGYTLNPF</sequence>
<dbReference type="SUPFAM" id="SSF75169">
    <property type="entry name" value="DsrEFH-like"/>
    <property type="match status" value="1"/>
</dbReference>
<dbReference type="Gene3D" id="3.40.1260.10">
    <property type="entry name" value="DsrEFH-like"/>
    <property type="match status" value="1"/>
</dbReference>
<comment type="caution">
    <text evidence="2">The sequence shown here is derived from an EMBL/GenBank/DDBJ whole genome shotgun (WGS) entry which is preliminary data.</text>
</comment>
<keyword evidence="3" id="KW-1185">Reference proteome</keyword>
<dbReference type="InterPro" id="IPR027396">
    <property type="entry name" value="DsrEFH-like"/>
</dbReference>
<reference evidence="2" key="2">
    <citation type="submission" date="2020-09" db="EMBL/GenBank/DDBJ databases">
        <authorList>
            <person name="Sun Q."/>
            <person name="Zhou Y."/>
        </authorList>
    </citation>
    <scope>NUCLEOTIDE SEQUENCE</scope>
    <source>
        <strain evidence="2">CGMCC 1.15360</strain>
    </source>
</reference>
<organism evidence="2 3">
    <name type="scientific">Croceicoccus mobilis</name>
    <dbReference type="NCBI Taxonomy" id="1703339"/>
    <lineage>
        <taxon>Bacteria</taxon>
        <taxon>Pseudomonadati</taxon>
        <taxon>Pseudomonadota</taxon>
        <taxon>Alphaproteobacteria</taxon>
        <taxon>Sphingomonadales</taxon>
        <taxon>Erythrobacteraceae</taxon>
        <taxon>Croceicoccus</taxon>
    </lineage>
</organism>
<dbReference type="AlphaFoldDB" id="A0A916YSF8"/>
<dbReference type="InterPro" id="IPR003787">
    <property type="entry name" value="Sulphur_relay_DsrE/F-like"/>
</dbReference>
<keyword evidence="1" id="KW-0732">Signal</keyword>
<name>A0A916YSF8_9SPHN</name>
<evidence type="ECO:0000313" key="3">
    <source>
        <dbReference type="Proteomes" id="UP000612349"/>
    </source>
</evidence>
<evidence type="ECO:0008006" key="4">
    <source>
        <dbReference type="Google" id="ProtNLM"/>
    </source>
</evidence>
<dbReference type="Pfam" id="PF02635">
    <property type="entry name" value="DsrE"/>
    <property type="match status" value="1"/>
</dbReference>
<gene>
    <name evidence="2" type="ORF">GCM10010990_05220</name>
</gene>
<dbReference type="Proteomes" id="UP000612349">
    <property type="component" value="Unassembled WGS sequence"/>
</dbReference>